<dbReference type="EMBL" id="GBXM01092828">
    <property type="protein sequence ID" value="JAH15749.1"/>
    <property type="molecule type" value="Transcribed_RNA"/>
</dbReference>
<name>A0A0E9QG50_ANGAN</name>
<proteinExistence type="predicted"/>
<accession>A0A0E9QG50</accession>
<organism evidence="1">
    <name type="scientific">Anguilla anguilla</name>
    <name type="common">European freshwater eel</name>
    <name type="synonym">Muraena anguilla</name>
    <dbReference type="NCBI Taxonomy" id="7936"/>
    <lineage>
        <taxon>Eukaryota</taxon>
        <taxon>Metazoa</taxon>
        <taxon>Chordata</taxon>
        <taxon>Craniata</taxon>
        <taxon>Vertebrata</taxon>
        <taxon>Euteleostomi</taxon>
        <taxon>Actinopterygii</taxon>
        <taxon>Neopterygii</taxon>
        <taxon>Teleostei</taxon>
        <taxon>Anguilliformes</taxon>
        <taxon>Anguillidae</taxon>
        <taxon>Anguilla</taxon>
    </lineage>
</organism>
<reference evidence="1" key="2">
    <citation type="journal article" date="2015" name="Fish Shellfish Immunol.">
        <title>Early steps in the European eel (Anguilla anguilla)-Vibrio vulnificus interaction in the gills: Role of the RtxA13 toxin.</title>
        <authorList>
            <person name="Callol A."/>
            <person name="Pajuelo D."/>
            <person name="Ebbesson L."/>
            <person name="Teles M."/>
            <person name="MacKenzie S."/>
            <person name="Amaro C."/>
        </authorList>
    </citation>
    <scope>NUCLEOTIDE SEQUENCE</scope>
</reference>
<protein>
    <submittedName>
        <fullName evidence="1">Uncharacterized protein</fullName>
    </submittedName>
</protein>
<evidence type="ECO:0000313" key="1">
    <source>
        <dbReference type="EMBL" id="JAH15749.1"/>
    </source>
</evidence>
<reference evidence="1" key="1">
    <citation type="submission" date="2014-11" db="EMBL/GenBank/DDBJ databases">
        <authorList>
            <person name="Amaro Gonzalez C."/>
        </authorList>
    </citation>
    <scope>NUCLEOTIDE SEQUENCE</scope>
</reference>
<sequence>MQVKRPSVDKHLCPILKTPRCLAFCKYTACH</sequence>
<dbReference type="AlphaFoldDB" id="A0A0E9QG50"/>